<accession>A0A8D8IWZ6</accession>
<evidence type="ECO:0000313" key="1">
    <source>
        <dbReference type="EMBL" id="CAG6562319.1"/>
    </source>
</evidence>
<name>A0A8D8IWZ6_CULPI</name>
<dbReference type="EMBL" id="HBUE01162373">
    <property type="protein sequence ID" value="CAG6510914.1"/>
    <property type="molecule type" value="Transcribed_RNA"/>
</dbReference>
<dbReference type="AlphaFoldDB" id="A0A8D8IWZ6"/>
<protein>
    <submittedName>
        <fullName evidence="1">(northern house mosquito) hypothetical protein</fullName>
    </submittedName>
</protein>
<sequence length="99" mass="11473">MTNQQKKNSLFLTVCQPSYISLCLPQTSLKNCQTRKSASVSLSESNTSLSNHKCNLKFVMILKRNKTLYRSKKIKSTEIYKLVELFKTLFLMFSKNHAF</sequence>
<proteinExistence type="predicted"/>
<organism evidence="1">
    <name type="scientific">Culex pipiens</name>
    <name type="common">House mosquito</name>
    <dbReference type="NCBI Taxonomy" id="7175"/>
    <lineage>
        <taxon>Eukaryota</taxon>
        <taxon>Metazoa</taxon>
        <taxon>Ecdysozoa</taxon>
        <taxon>Arthropoda</taxon>
        <taxon>Hexapoda</taxon>
        <taxon>Insecta</taxon>
        <taxon>Pterygota</taxon>
        <taxon>Neoptera</taxon>
        <taxon>Endopterygota</taxon>
        <taxon>Diptera</taxon>
        <taxon>Nematocera</taxon>
        <taxon>Culicoidea</taxon>
        <taxon>Culicidae</taxon>
        <taxon>Culicinae</taxon>
        <taxon>Culicini</taxon>
        <taxon>Culex</taxon>
        <taxon>Culex</taxon>
    </lineage>
</organism>
<dbReference type="EMBL" id="HBUE01267563">
    <property type="protein sequence ID" value="CAG6562319.1"/>
    <property type="molecule type" value="Transcribed_RNA"/>
</dbReference>
<reference evidence="1" key="1">
    <citation type="submission" date="2021-05" db="EMBL/GenBank/DDBJ databases">
        <authorList>
            <person name="Alioto T."/>
            <person name="Alioto T."/>
            <person name="Gomez Garrido J."/>
        </authorList>
    </citation>
    <scope>NUCLEOTIDE SEQUENCE</scope>
</reference>